<reference evidence="2 3" key="1">
    <citation type="submission" date="2015-09" db="EMBL/GenBank/DDBJ databases">
        <title>Genome announcement of multiple Pseudomonas syringae strains.</title>
        <authorList>
            <person name="Thakur S."/>
            <person name="Wang P.W."/>
            <person name="Gong Y."/>
            <person name="Weir B.S."/>
            <person name="Guttman D.S."/>
        </authorList>
    </citation>
    <scope>NUCLEOTIDE SEQUENCE [LARGE SCALE GENOMIC DNA]</scope>
    <source>
        <strain evidence="2 3">ICMP3882</strain>
    </source>
</reference>
<feature type="transmembrane region" description="Helical" evidence="1">
    <location>
        <begin position="187"/>
        <end position="213"/>
    </location>
</feature>
<dbReference type="AlphaFoldDB" id="A0A0Q0BN05"/>
<keyword evidence="1" id="KW-0812">Transmembrane</keyword>
<feature type="transmembrane region" description="Helical" evidence="1">
    <location>
        <begin position="130"/>
        <end position="150"/>
    </location>
</feature>
<evidence type="ECO:0000313" key="2">
    <source>
        <dbReference type="EMBL" id="KPY48372.1"/>
    </source>
</evidence>
<feature type="transmembrane region" description="Helical" evidence="1">
    <location>
        <begin position="162"/>
        <end position="181"/>
    </location>
</feature>
<dbReference type="PATRIC" id="fig|55398.3.peg.940"/>
<evidence type="ECO:0000313" key="3">
    <source>
        <dbReference type="Proteomes" id="UP000050554"/>
    </source>
</evidence>
<organism evidence="2 3">
    <name type="scientific">Pseudomonas syringae pv. ribicola</name>
    <dbReference type="NCBI Taxonomy" id="55398"/>
    <lineage>
        <taxon>Bacteria</taxon>
        <taxon>Pseudomonadati</taxon>
        <taxon>Pseudomonadota</taxon>
        <taxon>Gammaproteobacteria</taxon>
        <taxon>Pseudomonadales</taxon>
        <taxon>Pseudomonadaceae</taxon>
        <taxon>Pseudomonas</taxon>
    </lineage>
</organism>
<feature type="transmembrane region" description="Helical" evidence="1">
    <location>
        <begin position="91"/>
        <end position="110"/>
    </location>
</feature>
<dbReference type="RefSeq" id="WP_004886608.1">
    <property type="nucleotide sequence ID" value="NZ_LJRF01000083.1"/>
</dbReference>
<evidence type="ECO:0000256" key="1">
    <source>
        <dbReference type="SAM" id="Phobius"/>
    </source>
</evidence>
<gene>
    <name evidence="2" type="ORF">ALO47_00752</name>
</gene>
<dbReference type="EMBL" id="LJRF01000083">
    <property type="protein sequence ID" value="KPY48372.1"/>
    <property type="molecule type" value="Genomic_DNA"/>
</dbReference>
<accession>A0A0Q0BN05</accession>
<keyword evidence="1" id="KW-1133">Transmembrane helix</keyword>
<comment type="caution">
    <text evidence="2">The sequence shown here is derived from an EMBL/GenBank/DDBJ whole genome shotgun (WGS) entry which is preliminary data.</text>
</comment>
<name>A0A0Q0BN05_PSESI</name>
<keyword evidence="1" id="KW-0472">Membrane</keyword>
<proteinExistence type="predicted"/>
<sequence>MKPSSTAYKTTAYRSDRTKHLPAPIRSSHCNAKSATLLSFGHYASLDSAIEITAQLESGEHKIYERQQETNMPPEAYCDAGRWRFQYSGNVPHLLFVLKMVCYSFLWLSWGIGIFTDIQPELGQGNPGTALATLIATLSVVLLFASFILCMTTRKAGHYLNLSGFVVCSSVVLWVTGTLWGSTDMHISLWIGTFLYFMGAIGCDALLHLYSLFSKHDGSEFNRIDGMVRFKRRFRKLFVAPFEEFDPVLRVMPTGHGSHDYAIWLYHRYTNKKLCLAVKVHALGLDRVNALAFWDCLQRYMDVTQPLPDLPVLEQSRHLDPVTAAHDVQTGRPERRWRDQTINGWKAGGAKQLTEQLKRYPWQQSPCIVKARLSDTLNIEEYYRSLEAEGIDISPKADNFSFLYQLDQGAQ</sequence>
<dbReference type="Proteomes" id="UP000050554">
    <property type="component" value="Unassembled WGS sequence"/>
</dbReference>
<protein>
    <submittedName>
        <fullName evidence="2">Uncharacterized protein</fullName>
    </submittedName>
</protein>